<organism evidence="2 3">
    <name type="scientific">Stichopus japonicus</name>
    <name type="common">Sea cucumber</name>
    <dbReference type="NCBI Taxonomy" id="307972"/>
    <lineage>
        <taxon>Eukaryota</taxon>
        <taxon>Metazoa</taxon>
        <taxon>Echinodermata</taxon>
        <taxon>Eleutherozoa</taxon>
        <taxon>Echinozoa</taxon>
        <taxon>Holothuroidea</taxon>
        <taxon>Aspidochirotacea</taxon>
        <taxon>Aspidochirotida</taxon>
        <taxon>Stichopodidae</taxon>
        <taxon>Apostichopus</taxon>
    </lineage>
</organism>
<dbReference type="EMBL" id="MRZV01001754">
    <property type="protein sequence ID" value="PIK36057.1"/>
    <property type="molecule type" value="Genomic_DNA"/>
</dbReference>
<gene>
    <name evidence="2" type="ORF">BSL78_27122</name>
</gene>
<dbReference type="OrthoDB" id="10070415at2759"/>
<dbReference type="Pfam" id="PF00078">
    <property type="entry name" value="RVT_1"/>
    <property type="match status" value="1"/>
</dbReference>
<comment type="caution">
    <text evidence="2">The sequence shown here is derived from an EMBL/GenBank/DDBJ whole genome shotgun (WGS) entry which is preliminary data.</text>
</comment>
<dbReference type="Proteomes" id="UP000230750">
    <property type="component" value="Unassembled WGS sequence"/>
</dbReference>
<evidence type="ECO:0000313" key="3">
    <source>
        <dbReference type="Proteomes" id="UP000230750"/>
    </source>
</evidence>
<evidence type="ECO:0000313" key="2">
    <source>
        <dbReference type="EMBL" id="PIK36057.1"/>
    </source>
</evidence>
<dbReference type="CDD" id="cd01650">
    <property type="entry name" value="RT_nLTR_like"/>
    <property type="match status" value="1"/>
</dbReference>
<sequence length="196" mass="22749">MNWVRETDERIEAEVEIDLGVITRLEVHDALIKTSNGKSPGLDQVTAELLKADVNATVERLTDLFNIIWSEESTPKRWNKGLIVKIPKKGDLTDCSNWRGVTLLPVMSKIFGRVLINRLKDGVDKVLRQEQAGFRTNRSTTEQIFTLRNILEQSNEWNSPLYVHFIDFEKAFDSLHRNSLWNILKEYQIPDKIIRM</sequence>
<accession>A0A2G8JK01</accession>
<protein>
    <recommendedName>
        <fullName evidence="1">Reverse transcriptase domain-containing protein</fullName>
    </recommendedName>
</protein>
<dbReference type="InterPro" id="IPR000477">
    <property type="entry name" value="RT_dom"/>
</dbReference>
<evidence type="ECO:0000259" key="1">
    <source>
        <dbReference type="Pfam" id="PF00078"/>
    </source>
</evidence>
<dbReference type="AlphaFoldDB" id="A0A2G8JK01"/>
<dbReference type="PANTHER" id="PTHR19446">
    <property type="entry name" value="REVERSE TRANSCRIPTASES"/>
    <property type="match status" value="1"/>
</dbReference>
<name>A0A2G8JK01_STIJA</name>
<dbReference type="STRING" id="307972.A0A2G8JK01"/>
<reference evidence="2 3" key="1">
    <citation type="journal article" date="2017" name="PLoS Biol.">
        <title>The sea cucumber genome provides insights into morphological evolution and visceral regeneration.</title>
        <authorList>
            <person name="Zhang X."/>
            <person name="Sun L."/>
            <person name="Yuan J."/>
            <person name="Sun Y."/>
            <person name="Gao Y."/>
            <person name="Zhang L."/>
            <person name="Li S."/>
            <person name="Dai H."/>
            <person name="Hamel J.F."/>
            <person name="Liu C."/>
            <person name="Yu Y."/>
            <person name="Liu S."/>
            <person name="Lin W."/>
            <person name="Guo K."/>
            <person name="Jin S."/>
            <person name="Xu P."/>
            <person name="Storey K.B."/>
            <person name="Huan P."/>
            <person name="Zhang T."/>
            <person name="Zhou Y."/>
            <person name="Zhang J."/>
            <person name="Lin C."/>
            <person name="Li X."/>
            <person name="Xing L."/>
            <person name="Huo D."/>
            <person name="Sun M."/>
            <person name="Wang L."/>
            <person name="Mercier A."/>
            <person name="Li F."/>
            <person name="Yang H."/>
            <person name="Xiang J."/>
        </authorList>
    </citation>
    <scope>NUCLEOTIDE SEQUENCE [LARGE SCALE GENOMIC DNA]</scope>
    <source>
        <strain evidence="2">Shaxun</strain>
        <tissue evidence="2">Muscle</tissue>
    </source>
</reference>
<proteinExistence type="predicted"/>
<keyword evidence="3" id="KW-1185">Reference proteome</keyword>
<feature type="domain" description="Reverse transcriptase" evidence="1">
    <location>
        <begin position="86"/>
        <end position="194"/>
    </location>
</feature>